<evidence type="ECO:0000256" key="3">
    <source>
        <dbReference type="PROSITE-ProRule" id="PRU00221"/>
    </source>
</evidence>
<dbReference type="PANTHER" id="PTHR19920:SF0">
    <property type="entry name" value="CYTOSOLIC IRON-SULFUR PROTEIN ASSEMBLY PROTEIN CIAO1-RELATED"/>
    <property type="match status" value="1"/>
</dbReference>
<evidence type="ECO:0000256" key="2">
    <source>
        <dbReference type="ARBA" id="ARBA00022737"/>
    </source>
</evidence>
<dbReference type="PROSITE" id="PS50082">
    <property type="entry name" value="WD_REPEATS_2"/>
    <property type="match status" value="1"/>
</dbReference>
<keyword evidence="2" id="KW-0677">Repeat</keyword>
<name>A0A7S2QTU6_9EUKA</name>
<feature type="compositionally biased region" description="Basic and acidic residues" evidence="4">
    <location>
        <begin position="40"/>
        <end position="54"/>
    </location>
</feature>
<dbReference type="Pfam" id="PF00400">
    <property type="entry name" value="WD40"/>
    <property type="match status" value="1"/>
</dbReference>
<dbReference type="AlphaFoldDB" id="A0A7S2QTU6"/>
<organism evidence="5">
    <name type="scientific">Norrisiella sphaerica</name>
    <dbReference type="NCBI Taxonomy" id="552664"/>
    <lineage>
        <taxon>Eukaryota</taxon>
        <taxon>Sar</taxon>
        <taxon>Rhizaria</taxon>
        <taxon>Cercozoa</taxon>
        <taxon>Chlorarachniophyceae</taxon>
        <taxon>Norrisiella</taxon>
    </lineage>
</organism>
<dbReference type="InterPro" id="IPR036322">
    <property type="entry name" value="WD40_repeat_dom_sf"/>
</dbReference>
<dbReference type="SUPFAM" id="SSF50978">
    <property type="entry name" value="WD40 repeat-like"/>
    <property type="match status" value="1"/>
</dbReference>
<dbReference type="PANTHER" id="PTHR19920">
    <property type="entry name" value="WD40 PROTEIN CIAO1"/>
    <property type="match status" value="1"/>
</dbReference>
<dbReference type="GO" id="GO:0097361">
    <property type="term" value="C:cytosolic [4Fe-4S] assembly targeting complex"/>
    <property type="evidence" value="ECO:0007669"/>
    <property type="project" value="TreeGrafter"/>
</dbReference>
<sequence>MLYFPESVTNVGSRTLYGVDWSENGLISVASGDNAVRIFDGDRKETNIKEEKNKEKKKKRKELRRIDDDADAGDDANGSGRTSVAAAAVQDRNEQDQMEVEGVEGKEEEGEEEEEENNNGDLSTYTLAELPQLRLHAVRKRAHEQDVNTVRWNPKNPFVLASASDDFIVKIWDLRP</sequence>
<dbReference type="PROSITE" id="PS00678">
    <property type="entry name" value="WD_REPEATS_1"/>
    <property type="match status" value="1"/>
</dbReference>
<dbReference type="InterPro" id="IPR001680">
    <property type="entry name" value="WD40_rpt"/>
</dbReference>
<dbReference type="GO" id="GO:0016226">
    <property type="term" value="P:iron-sulfur cluster assembly"/>
    <property type="evidence" value="ECO:0007669"/>
    <property type="project" value="TreeGrafter"/>
</dbReference>
<reference evidence="5" key="1">
    <citation type="submission" date="2021-01" db="EMBL/GenBank/DDBJ databases">
        <authorList>
            <person name="Corre E."/>
            <person name="Pelletier E."/>
            <person name="Niang G."/>
            <person name="Scheremetjew M."/>
            <person name="Finn R."/>
            <person name="Kale V."/>
            <person name="Holt S."/>
            <person name="Cochrane G."/>
            <person name="Meng A."/>
            <person name="Brown T."/>
            <person name="Cohen L."/>
        </authorList>
    </citation>
    <scope>NUCLEOTIDE SEQUENCE</scope>
    <source>
        <strain evidence="5">BC52</strain>
    </source>
</reference>
<evidence type="ECO:0000256" key="4">
    <source>
        <dbReference type="SAM" id="MobiDB-lite"/>
    </source>
</evidence>
<evidence type="ECO:0000256" key="1">
    <source>
        <dbReference type="ARBA" id="ARBA00022574"/>
    </source>
</evidence>
<feature type="region of interest" description="Disordered" evidence="4">
    <location>
        <begin position="40"/>
        <end position="123"/>
    </location>
</feature>
<proteinExistence type="predicted"/>
<dbReference type="PROSITE" id="PS50294">
    <property type="entry name" value="WD_REPEATS_REGION"/>
    <property type="match status" value="1"/>
</dbReference>
<dbReference type="InterPro" id="IPR019775">
    <property type="entry name" value="WD40_repeat_CS"/>
</dbReference>
<dbReference type="InterPro" id="IPR015943">
    <property type="entry name" value="WD40/YVTN_repeat-like_dom_sf"/>
</dbReference>
<gene>
    <name evidence="5" type="ORF">NSPH01132_LOCUS1253</name>
</gene>
<dbReference type="SMART" id="SM00320">
    <property type="entry name" value="WD40"/>
    <property type="match status" value="2"/>
</dbReference>
<protein>
    <submittedName>
        <fullName evidence="5">Uncharacterized protein</fullName>
    </submittedName>
</protein>
<feature type="repeat" description="WD" evidence="3">
    <location>
        <begin position="140"/>
        <end position="176"/>
    </location>
</feature>
<feature type="compositionally biased region" description="Acidic residues" evidence="4">
    <location>
        <begin position="96"/>
        <end position="118"/>
    </location>
</feature>
<dbReference type="EMBL" id="HBHC01002084">
    <property type="protein sequence ID" value="CAD9651713.1"/>
    <property type="molecule type" value="Transcribed_RNA"/>
</dbReference>
<accession>A0A7S2QTU6</accession>
<dbReference type="Gene3D" id="2.130.10.10">
    <property type="entry name" value="YVTN repeat-like/Quinoprotein amine dehydrogenase"/>
    <property type="match status" value="1"/>
</dbReference>
<keyword evidence="1 3" id="KW-0853">WD repeat</keyword>
<evidence type="ECO:0000313" key="5">
    <source>
        <dbReference type="EMBL" id="CAD9651713.1"/>
    </source>
</evidence>